<dbReference type="OrthoDB" id="324891at2"/>
<keyword evidence="3" id="KW-1185">Reference proteome</keyword>
<dbReference type="Proteomes" id="UP000298009">
    <property type="component" value="Unassembled WGS sequence"/>
</dbReference>
<dbReference type="AlphaFoldDB" id="A0A4V3JJU4"/>
<dbReference type="InterPro" id="IPR016187">
    <property type="entry name" value="CTDL_fold"/>
</dbReference>
<sequence length="223" mass="23881">MRFGLLFILVAFIHCTEPKFNNPSDFGTDSYLENQTILCLTGQTASCRTPVPFCTTCKFFSTSVTYNGNRGGILGADAKCMTDSKKPPMPVGAVYKAFLVDDVNRIACTTSNCLTGGISEHVDWVLKPDTKYVRTADNVTIATTNSLGIFTSQTGDAENPSVSTIFTGLNTSGWLTRSGNHCNRWSDGSNVSQGGIAPNSNNLYVSGGVPNCDTTSVILCVEQ</sequence>
<dbReference type="Gene3D" id="3.10.100.10">
    <property type="entry name" value="Mannose-Binding Protein A, subunit A"/>
    <property type="match status" value="1"/>
</dbReference>
<proteinExistence type="predicted"/>
<gene>
    <name evidence="2" type="ORF">EHQ24_11950</name>
</gene>
<protein>
    <submittedName>
        <fullName evidence="2">DUF1554 domain-containing protein</fullName>
    </submittedName>
</protein>
<reference evidence="2" key="1">
    <citation type="journal article" date="2019" name="PLoS Negl. Trop. Dis.">
        <title>Revisiting the worldwide diversity of Leptospira species in the environment.</title>
        <authorList>
            <person name="Vincent A.T."/>
            <person name="Schiettekatte O."/>
            <person name="Bourhy P."/>
            <person name="Veyrier F.J."/>
            <person name="Picardeau M."/>
        </authorList>
    </citation>
    <scope>NUCLEOTIDE SEQUENCE [LARGE SCALE GENOMIC DNA]</scope>
    <source>
        <strain evidence="2">201800287</strain>
    </source>
</reference>
<accession>A0A4V3JJU4</accession>
<dbReference type="SUPFAM" id="SSF56436">
    <property type="entry name" value="C-type lectin-like"/>
    <property type="match status" value="1"/>
</dbReference>
<dbReference type="InterPro" id="IPR011448">
    <property type="entry name" value="DUF1554"/>
</dbReference>
<dbReference type="EMBL" id="RQFK01000026">
    <property type="protein sequence ID" value="TGK81984.1"/>
    <property type="molecule type" value="Genomic_DNA"/>
</dbReference>
<name>A0A4V3JJU4_9LEPT</name>
<comment type="caution">
    <text evidence="2">The sequence shown here is derived from an EMBL/GenBank/DDBJ whole genome shotgun (WGS) entry which is preliminary data.</text>
</comment>
<dbReference type="Pfam" id="PF07588">
    <property type="entry name" value="DUF1554"/>
    <property type="match status" value="1"/>
</dbReference>
<dbReference type="RefSeq" id="WP_135601830.1">
    <property type="nucleotide sequence ID" value="NZ_RQFK01000026.1"/>
</dbReference>
<organism evidence="2 3">
    <name type="scientific">Leptospira noumeaensis</name>
    <dbReference type="NCBI Taxonomy" id="2484964"/>
    <lineage>
        <taxon>Bacteria</taxon>
        <taxon>Pseudomonadati</taxon>
        <taxon>Spirochaetota</taxon>
        <taxon>Spirochaetia</taxon>
        <taxon>Leptospirales</taxon>
        <taxon>Leptospiraceae</taxon>
        <taxon>Leptospira</taxon>
    </lineage>
</organism>
<evidence type="ECO:0000313" key="2">
    <source>
        <dbReference type="EMBL" id="TGK81984.1"/>
    </source>
</evidence>
<evidence type="ECO:0000259" key="1">
    <source>
        <dbReference type="Pfam" id="PF07588"/>
    </source>
</evidence>
<feature type="domain" description="DUF1554" evidence="1">
    <location>
        <begin position="64"/>
        <end position="197"/>
    </location>
</feature>
<dbReference type="InterPro" id="IPR016186">
    <property type="entry name" value="C-type_lectin-like/link_sf"/>
</dbReference>
<evidence type="ECO:0000313" key="3">
    <source>
        <dbReference type="Proteomes" id="UP000298009"/>
    </source>
</evidence>